<gene>
    <name evidence="6" type="ORF">MicloDRAFT_00037570</name>
</gene>
<organism evidence="6 7">
    <name type="scientific">Microvirga lotononidis</name>
    <dbReference type="NCBI Taxonomy" id="864069"/>
    <lineage>
        <taxon>Bacteria</taxon>
        <taxon>Pseudomonadati</taxon>
        <taxon>Pseudomonadota</taxon>
        <taxon>Alphaproteobacteria</taxon>
        <taxon>Hyphomicrobiales</taxon>
        <taxon>Methylobacteriaceae</taxon>
        <taxon>Microvirga</taxon>
    </lineage>
</organism>
<reference evidence="6 7" key="1">
    <citation type="submission" date="2012-02" db="EMBL/GenBank/DDBJ databases">
        <title>Improved High-Quality Draft sequence of Microvirga sp. WSM3557.</title>
        <authorList>
            <consortium name="US DOE Joint Genome Institute"/>
            <person name="Lucas S."/>
            <person name="Han J."/>
            <person name="Lapidus A."/>
            <person name="Cheng J.-F."/>
            <person name="Goodwin L."/>
            <person name="Pitluck S."/>
            <person name="Peters L."/>
            <person name="Zhang X."/>
            <person name="Detter J.C."/>
            <person name="Han C."/>
            <person name="Tapia R."/>
            <person name="Land M."/>
            <person name="Hauser L."/>
            <person name="Kyrpides N."/>
            <person name="Ivanova N."/>
            <person name="Pagani I."/>
            <person name="Brau L."/>
            <person name="Yates R."/>
            <person name="O'Hara G."/>
            <person name="Rui T."/>
            <person name="Howieson J."/>
            <person name="Reeve W."/>
            <person name="Woyke T."/>
        </authorList>
    </citation>
    <scope>NUCLEOTIDE SEQUENCE [LARGE SCALE GENOMIC DNA]</scope>
    <source>
        <strain evidence="6 7">WSM3557</strain>
    </source>
</reference>
<dbReference type="RefSeq" id="WP_009763250.1">
    <property type="nucleotide sequence ID" value="NZ_CP141048.1"/>
</dbReference>
<dbReference type="GO" id="GO:0003677">
    <property type="term" value="F:DNA binding"/>
    <property type="evidence" value="ECO:0007669"/>
    <property type="project" value="UniProtKB-KW"/>
</dbReference>
<dbReference type="eggNOG" id="COG0582">
    <property type="taxonomic scope" value="Bacteria"/>
</dbReference>
<dbReference type="HOGENOM" id="CLU_043523_2_0_5"/>
<dbReference type="STRING" id="864069.MicloDRAFT_00037570"/>
<dbReference type="EMBL" id="JH660645">
    <property type="protein sequence ID" value="EIM27200.1"/>
    <property type="molecule type" value="Genomic_DNA"/>
</dbReference>
<dbReference type="InterPro" id="IPR010998">
    <property type="entry name" value="Integrase_recombinase_N"/>
</dbReference>
<dbReference type="InterPro" id="IPR046668">
    <property type="entry name" value="DUF6538"/>
</dbReference>
<protein>
    <submittedName>
        <fullName evidence="6">Site-specific recombinase XerD</fullName>
    </submittedName>
</protein>
<evidence type="ECO:0000256" key="4">
    <source>
        <dbReference type="ARBA" id="ARBA00023172"/>
    </source>
</evidence>
<dbReference type="InterPro" id="IPR050808">
    <property type="entry name" value="Phage_Integrase"/>
</dbReference>
<evidence type="ECO:0000256" key="1">
    <source>
        <dbReference type="ARBA" id="ARBA00008857"/>
    </source>
</evidence>
<dbReference type="InterPro" id="IPR002104">
    <property type="entry name" value="Integrase_catalytic"/>
</dbReference>
<dbReference type="GO" id="GO:0015074">
    <property type="term" value="P:DNA integration"/>
    <property type="evidence" value="ECO:0007669"/>
    <property type="project" value="UniProtKB-KW"/>
</dbReference>
<dbReference type="InterPro" id="IPR013762">
    <property type="entry name" value="Integrase-like_cat_sf"/>
</dbReference>
<keyword evidence="7" id="KW-1185">Reference proteome</keyword>
<dbReference type="InterPro" id="IPR011010">
    <property type="entry name" value="DNA_brk_join_enz"/>
</dbReference>
<keyword evidence="4" id="KW-0233">DNA recombination</keyword>
<dbReference type="PATRIC" id="fig|864069.3.peg.4080"/>
<dbReference type="Pfam" id="PF20172">
    <property type="entry name" value="DUF6538"/>
    <property type="match status" value="1"/>
</dbReference>
<feature type="domain" description="Tyr recombinase" evidence="5">
    <location>
        <begin position="269"/>
        <end position="453"/>
    </location>
</feature>
<comment type="similarity">
    <text evidence="1">Belongs to the 'phage' integrase family.</text>
</comment>
<dbReference type="Gene3D" id="1.10.443.10">
    <property type="entry name" value="Intergrase catalytic core"/>
    <property type="match status" value="1"/>
</dbReference>
<dbReference type="PANTHER" id="PTHR30629:SF2">
    <property type="entry name" value="PROPHAGE INTEGRASE INTS-RELATED"/>
    <property type="match status" value="1"/>
</dbReference>
<dbReference type="OrthoDB" id="9784724at2"/>
<sequence length="461" mass="52109">MAVQRRERRKTRGMFISMTNVQLTKFGVYRYRKGVPADLREVVGKREILKSLGTKDQRMALLKAEALDKHYDELFRKLRAEQAKPMGELEKFEKASELVAALGPYPHELRFEAADWVVGDKYSGKYSGVSDWEHNAPRDENFRITSYAIALAQGDNVRPRLTIKDALTLYLRDRQDKGSDNRAKFEKDRERSVDRLIAHLGGNRFIGEVSRHEARSYFEKVRKAYKPETANKELYLFKAIFDAAYRELELEKRNPWEGLRVHDNVPDRDKRDSFTLEQGRAVIAVLAQANVDLRRVGLVSALTGARLKEISGLTAEDVDLEAETPSLTIYPNGIRTVKNKASQRVIAPVGLALDALREAKVSHPTGPLFPRYADGAKGATRASAALMKMLRSKANIKDERLVWHSWRHTVKDLMRNAGVPPDLQNRILGHTGDGVSANYGRGPDIKLLADALEKALEPLVI</sequence>
<dbReference type="Proteomes" id="UP000003947">
    <property type="component" value="Unassembled WGS sequence"/>
</dbReference>
<dbReference type="Gene3D" id="1.10.150.130">
    <property type="match status" value="1"/>
</dbReference>
<dbReference type="SUPFAM" id="SSF56349">
    <property type="entry name" value="DNA breaking-rejoining enzymes"/>
    <property type="match status" value="1"/>
</dbReference>
<evidence type="ECO:0000259" key="5">
    <source>
        <dbReference type="PROSITE" id="PS51898"/>
    </source>
</evidence>
<proteinExistence type="inferred from homology"/>
<evidence type="ECO:0000313" key="6">
    <source>
        <dbReference type="EMBL" id="EIM27200.1"/>
    </source>
</evidence>
<accession>I4YTA8</accession>
<dbReference type="AlphaFoldDB" id="I4YTA8"/>
<keyword evidence="3" id="KW-0238">DNA-binding</keyword>
<evidence type="ECO:0000313" key="7">
    <source>
        <dbReference type="Proteomes" id="UP000003947"/>
    </source>
</evidence>
<evidence type="ECO:0000256" key="2">
    <source>
        <dbReference type="ARBA" id="ARBA00022908"/>
    </source>
</evidence>
<dbReference type="PANTHER" id="PTHR30629">
    <property type="entry name" value="PROPHAGE INTEGRASE"/>
    <property type="match status" value="1"/>
</dbReference>
<keyword evidence="2" id="KW-0229">DNA integration</keyword>
<name>I4YTA8_9HYPH</name>
<dbReference type="Pfam" id="PF00589">
    <property type="entry name" value="Phage_integrase"/>
    <property type="match status" value="1"/>
</dbReference>
<evidence type="ECO:0000256" key="3">
    <source>
        <dbReference type="ARBA" id="ARBA00023125"/>
    </source>
</evidence>
<dbReference type="GO" id="GO:0006310">
    <property type="term" value="P:DNA recombination"/>
    <property type="evidence" value="ECO:0007669"/>
    <property type="project" value="UniProtKB-KW"/>
</dbReference>
<dbReference type="PROSITE" id="PS51898">
    <property type="entry name" value="TYR_RECOMBINASE"/>
    <property type="match status" value="1"/>
</dbReference>